<protein>
    <submittedName>
        <fullName evidence="2">Uncharacterized protein</fullName>
    </submittedName>
</protein>
<dbReference type="EMBL" id="JBBKAK010000001">
    <property type="protein sequence ID" value="MEJ8671661.1"/>
    <property type="molecule type" value="Genomic_DNA"/>
</dbReference>
<feature type="region of interest" description="Disordered" evidence="1">
    <location>
        <begin position="127"/>
        <end position="148"/>
    </location>
</feature>
<evidence type="ECO:0000256" key="1">
    <source>
        <dbReference type="SAM" id="MobiDB-lite"/>
    </source>
</evidence>
<gene>
    <name evidence="2" type="ORF">WKI71_34860</name>
</gene>
<dbReference type="Proteomes" id="UP001376459">
    <property type="component" value="Unassembled WGS sequence"/>
</dbReference>
<evidence type="ECO:0000313" key="3">
    <source>
        <dbReference type="Proteomes" id="UP001376459"/>
    </source>
</evidence>
<organism evidence="2 3">
    <name type="scientific">Streptomyces machairae</name>
    <dbReference type="NCBI Taxonomy" id="3134109"/>
    <lineage>
        <taxon>Bacteria</taxon>
        <taxon>Bacillati</taxon>
        <taxon>Actinomycetota</taxon>
        <taxon>Actinomycetes</taxon>
        <taxon>Kitasatosporales</taxon>
        <taxon>Streptomycetaceae</taxon>
        <taxon>Streptomyces</taxon>
    </lineage>
</organism>
<comment type="caution">
    <text evidence="2">The sequence shown here is derived from an EMBL/GenBank/DDBJ whole genome shotgun (WGS) entry which is preliminary data.</text>
</comment>
<proteinExistence type="predicted"/>
<feature type="region of interest" description="Disordered" evidence="1">
    <location>
        <begin position="46"/>
        <end position="67"/>
    </location>
</feature>
<keyword evidence="3" id="KW-1185">Reference proteome</keyword>
<evidence type="ECO:0000313" key="2">
    <source>
        <dbReference type="EMBL" id="MEJ8671661.1"/>
    </source>
</evidence>
<reference evidence="2 3" key="1">
    <citation type="submission" date="2024-03" db="EMBL/GenBank/DDBJ databases">
        <title>Novel Streptomyces species of biotechnological and ecological value are a feature of Machair soil.</title>
        <authorList>
            <person name="Prole J.R."/>
            <person name="Goodfellow M."/>
            <person name="Allenby N."/>
            <person name="Ward A.C."/>
        </authorList>
    </citation>
    <scope>NUCLEOTIDE SEQUENCE [LARGE SCALE GENOMIC DNA]</scope>
    <source>
        <strain evidence="2 3">MS1.AVA.1</strain>
    </source>
</reference>
<accession>A0ABU8URY0</accession>
<sequence length="148" mass="14834">MASSHSFFRSPGRAGAGARDVGPEVGGLLLVGLQGHTVDRVEDETAFGAARGGRDGSGDGAVVRGDQRERPAVGVVVALTDQAGDVEEFLVDAAGGDRLDRARGVDVQVVAGPAGLREGRRAVLARQGYGPGAGDQDAVAGDEGDDGA</sequence>
<name>A0ABU8URY0_9ACTN</name>